<accession>A0ABX2I4M6</accession>
<evidence type="ECO:0000313" key="2">
    <source>
        <dbReference type="Proteomes" id="UP000822142"/>
    </source>
</evidence>
<name>A0ABX2I4M6_BLAHA</name>
<dbReference type="RefSeq" id="WP_173748345.1">
    <property type="nucleotide sequence ID" value="NZ_JAAITA010000003.1"/>
</dbReference>
<dbReference type="EMBL" id="JAAITA010000003">
    <property type="protein sequence ID" value="NSJ85398.1"/>
    <property type="molecule type" value="Genomic_DNA"/>
</dbReference>
<dbReference type="Proteomes" id="UP000822142">
    <property type="component" value="Unassembled WGS sequence"/>
</dbReference>
<proteinExistence type="predicted"/>
<gene>
    <name evidence="1" type="ORF">G5A70_04220</name>
</gene>
<evidence type="ECO:0000313" key="1">
    <source>
        <dbReference type="EMBL" id="NSJ85398.1"/>
    </source>
</evidence>
<organism evidence="1 2">
    <name type="scientific">Blautia hansenii</name>
    <name type="common">Ruminococcus hansenii</name>
    <dbReference type="NCBI Taxonomy" id="1322"/>
    <lineage>
        <taxon>Bacteria</taxon>
        <taxon>Bacillati</taxon>
        <taxon>Bacillota</taxon>
        <taxon>Clostridia</taxon>
        <taxon>Lachnospirales</taxon>
        <taxon>Lachnospiraceae</taxon>
        <taxon>Blautia</taxon>
    </lineage>
</organism>
<reference evidence="1 2" key="1">
    <citation type="journal article" date="2020" name="Cell Host Microbe">
        <title>Functional and Genomic Variation between Human-Derived Isolates of Lachnospiraceae Reveals Inter- and Intra-Species Diversity.</title>
        <authorList>
            <person name="Sorbara M.T."/>
            <person name="Littmann E.R."/>
            <person name="Fontana E."/>
            <person name="Moody T.U."/>
            <person name="Kohout C.E."/>
            <person name="Gjonbalaj M."/>
            <person name="Eaton V."/>
            <person name="Seok R."/>
            <person name="Leiner I.M."/>
            <person name="Pamer E.G."/>
        </authorList>
    </citation>
    <scope>NUCLEOTIDE SEQUENCE [LARGE SCALE GENOMIC DNA]</scope>
    <source>
        <strain evidence="1 2">MSK.15.26</strain>
    </source>
</reference>
<keyword evidence="2" id="KW-1185">Reference proteome</keyword>
<comment type="caution">
    <text evidence="1">The sequence shown here is derived from an EMBL/GenBank/DDBJ whole genome shotgun (WGS) entry which is preliminary data.</text>
</comment>
<protein>
    <submittedName>
        <fullName evidence="1">Uncharacterized protein</fullName>
    </submittedName>
</protein>
<sequence length="135" mass="16061">MKNRKGKVMNFYEDIKTIMQMKDLKSVAWKVTGENPAFECERVQVRFEDVEGSVYELVIHDERTMYKKYRNQEEVILNVAFCHFGIIPSGEWIGITTEIETMVNMCREKAKYDGTFFVNEERCIWNEFEVPVHVF</sequence>